<name>A0ABX4CPN4_9FLAO</name>
<evidence type="ECO:0000256" key="1">
    <source>
        <dbReference type="SAM" id="Phobius"/>
    </source>
</evidence>
<keyword evidence="1" id="KW-0472">Membrane</keyword>
<reference evidence="2 3" key="1">
    <citation type="submission" date="2016-11" db="EMBL/GenBank/DDBJ databases">
        <title>Whole genomes of Flavobacteriaceae.</title>
        <authorList>
            <person name="Stine C."/>
            <person name="Li C."/>
            <person name="Tadesse D."/>
        </authorList>
    </citation>
    <scope>NUCLEOTIDE SEQUENCE [LARGE SCALE GENOMIC DNA]</scope>
    <source>
        <strain evidence="2 3">CCUG 60112</strain>
    </source>
</reference>
<keyword evidence="3" id="KW-1185">Reference proteome</keyword>
<keyword evidence="1" id="KW-1133">Transmembrane helix</keyword>
<feature type="transmembrane region" description="Helical" evidence="1">
    <location>
        <begin position="12"/>
        <end position="33"/>
    </location>
</feature>
<feature type="transmembrane region" description="Helical" evidence="1">
    <location>
        <begin position="53"/>
        <end position="75"/>
    </location>
</feature>
<dbReference type="Proteomes" id="UP000198381">
    <property type="component" value="Unassembled WGS sequence"/>
</dbReference>
<comment type="caution">
    <text evidence="2">The sequence shown here is derived from an EMBL/GenBank/DDBJ whole genome shotgun (WGS) entry which is preliminary data.</text>
</comment>
<protein>
    <recommendedName>
        <fullName evidence="4">PepSY-associated TM region</fullName>
    </recommendedName>
</protein>
<sequence length="86" mass="10594">MIIKLNKFKIAMPWLIFLFFFGTVLLFCSSFFIDKEFSLQTIVNHFRDIKMYWCLLHSFVTTVFLFYFLSFWMYLINKTANRKMMD</sequence>
<proteinExistence type="predicted"/>
<dbReference type="EMBL" id="MUHD01000060">
    <property type="protein sequence ID" value="OXA99260.1"/>
    <property type="molecule type" value="Genomic_DNA"/>
</dbReference>
<evidence type="ECO:0000313" key="3">
    <source>
        <dbReference type="Proteomes" id="UP000198381"/>
    </source>
</evidence>
<gene>
    <name evidence="2" type="ORF">B0A81_21440</name>
</gene>
<evidence type="ECO:0000313" key="2">
    <source>
        <dbReference type="EMBL" id="OXA99260.1"/>
    </source>
</evidence>
<organism evidence="2 3">
    <name type="scientific">Flavobacterium plurextorum</name>
    <dbReference type="NCBI Taxonomy" id="1114867"/>
    <lineage>
        <taxon>Bacteria</taxon>
        <taxon>Pseudomonadati</taxon>
        <taxon>Bacteroidota</taxon>
        <taxon>Flavobacteriia</taxon>
        <taxon>Flavobacteriales</taxon>
        <taxon>Flavobacteriaceae</taxon>
        <taxon>Flavobacterium</taxon>
    </lineage>
</organism>
<evidence type="ECO:0008006" key="4">
    <source>
        <dbReference type="Google" id="ProtNLM"/>
    </source>
</evidence>
<keyword evidence="1" id="KW-0812">Transmembrane</keyword>
<accession>A0ABX4CPN4</accession>